<dbReference type="PANTHER" id="PTHR42643">
    <property type="entry name" value="IONOTROPIC RECEPTOR 20A-RELATED"/>
    <property type="match status" value="1"/>
</dbReference>
<protein>
    <recommendedName>
        <fullName evidence="9">Putative ionotropic receptor ligand binding domain-containing protein</fullName>
    </recommendedName>
</protein>
<keyword evidence="7" id="KW-0325">Glycoprotein</keyword>
<feature type="domain" description="Putative ionotropic receptor ligand binding" evidence="9">
    <location>
        <begin position="108"/>
        <end position="201"/>
    </location>
</feature>
<dbReference type="AlphaFoldDB" id="A0ABD0T4M4"/>
<gene>
    <name evidence="10" type="ORF">ABMA28_001099</name>
</gene>
<evidence type="ECO:0000313" key="10">
    <source>
        <dbReference type="EMBL" id="KAL0832968.1"/>
    </source>
</evidence>
<dbReference type="InterPro" id="IPR056198">
    <property type="entry name" value="LBD_receptor"/>
</dbReference>
<comment type="subcellular location">
    <subcellularLocation>
        <location evidence="1">Cell membrane</location>
        <topology evidence="1">Multi-pass membrane protein</topology>
    </subcellularLocation>
</comment>
<dbReference type="GO" id="GO:0005886">
    <property type="term" value="C:plasma membrane"/>
    <property type="evidence" value="ECO:0007669"/>
    <property type="project" value="UniProtKB-SubCell"/>
</dbReference>
<evidence type="ECO:0000313" key="11">
    <source>
        <dbReference type="Proteomes" id="UP001549921"/>
    </source>
</evidence>
<evidence type="ECO:0000256" key="8">
    <source>
        <dbReference type="SAM" id="Phobius"/>
    </source>
</evidence>
<dbReference type="Gene3D" id="3.40.190.10">
    <property type="entry name" value="Periplasmic binding protein-like II"/>
    <property type="match status" value="1"/>
</dbReference>
<accession>A0ABD0T4M4</accession>
<dbReference type="Proteomes" id="UP001549921">
    <property type="component" value="Unassembled WGS sequence"/>
</dbReference>
<proteinExistence type="predicted"/>
<evidence type="ECO:0000256" key="6">
    <source>
        <dbReference type="ARBA" id="ARBA00023170"/>
    </source>
</evidence>
<dbReference type="Gene3D" id="1.10.287.70">
    <property type="match status" value="1"/>
</dbReference>
<keyword evidence="5 8" id="KW-0472">Membrane</keyword>
<evidence type="ECO:0000259" key="9">
    <source>
        <dbReference type="Pfam" id="PF24061"/>
    </source>
</evidence>
<dbReference type="SUPFAM" id="SSF53850">
    <property type="entry name" value="Periplasmic binding protein-like II"/>
    <property type="match status" value="1"/>
</dbReference>
<dbReference type="InterPro" id="IPR052192">
    <property type="entry name" value="Insect_Ionotropic_Sensory_Rcpt"/>
</dbReference>
<evidence type="ECO:0000256" key="5">
    <source>
        <dbReference type="ARBA" id="ARBA00023136"/>
    </source>
</evidence>
<feature type="transmembrane region" description="Helical" evidence="8">
    <location>
        <begin position="615"/>
        <end position="635"/>
    </location>
</feature>
<dbReference type="Pfam" id="PF24061">
    <property type="entry name" value="LBD_receptor"/>
    <property type="match status" value="1"/>
</dbReference>
<evidence type="ECO:0000256" key="1">
    <source>
        <dbReference type="ARBA" id="ARBA00004651"/>
    </source>
</evidence>
<evidence type="ECO:0000256" key="3">
    <source>
        <dbReference type="ARBA" id="ARBA00022692"/>
    </source>
</evidence>
<feature type="transmembrane region" description="Helical" evidence="8">
    <location>
        <begin position="358"/>
        <end position="377"/>
    </location>
</feature>
<keyword evidence="6" id="KW-0675">Receptor</keyword>
<organism evidence="10 11">
    <name type="scientific">Loxostege sticticalis</name>
    <name type="common">Beet webworm moth</name>
    <dbReference type="NCBI Taxonomy" id="481309"/>
    <lineage>
        <taxon>Eukaryota</taxon>
        <taxon>Metazoa</taxon>
        <taxon>Ecdysozoa</taxon>
        <taxon>Arthropoda</taxon>
        <taxon>Hexapoda</taxon>
        <taxon>Insecta</taxon>
        <taxon>Pterygota</taxon>
        <taxon>Neoptera</taxon>
        <taxon>Endopterygota</taxon>
        <taxon>Lepidoptera</taxon>
        <taxon>Glossata</taxon>
        <taxon>Ditrysia</taxon>
        <taxon>Pyraloidea</taxon>
        <taxon>Crambidae</taxon>
        <taxon>Pyraustinae</taxon>
        <taxon>Loxostege</taxon>
    </lineage>
</organism>
<dbReference type="EMBL" id="JBEDNZ010000010">
    <property type="protein sequence ID" value="KAL0832968.1"/>
    <property type="molecule type" value="Genomic_DNA"/>
</dbReference>
<evidence type="ECO:0000256" key="7">
    <source>
        <dbReference type="ARBA" id="ARBA00023180"/>
    </source>
</evidence>
<feature type="transmembrane region" description="Helical" evidence="8">
    <location>
        <begin position="415"/>
        <end position="433"/>
    </location>
</feature>
<reference evidence="10 11" key="1">
    <citation type="submission" date="2024-06" db="EMBL/GenBank/DDBJ databases">
        <title>A chromosome-level genome assembly of beet webworm, Loxostege sticticalis.</title>
        <authorList>
            <person name="Zhang Y."/>
        </authorList>
    </citation>
    <scope>NUCLEOTIDE SEQUENCE [LARGE SCALE GENOMIC DNA]</scope>
    <source>
        <strain evidence="10">AQ028</strain>
        <tissue evidence="10">Male pupae</tissue>
    </source>
</reference>
<evidence type="ECO:0000256" key="4">
    <source>
        <dbReference type="ARBA" id="ARBA00022989"/>
    </source>
</evidence>
<sequence>MLILLFILLIETKAIINPYGPTIVNDYTNCMIQLMETNFKKPGLLIFADTDNVSTSVTRIRSEILKYIHQNIQFSVQVLSPGNEEEICGAEDSHVLHNFDDFEAIPLADYFVIIVDNFSDLKRLVSKLIRSRSWNAHAMFIVLLFNFVSNDKTNVDFVEHILTCLFRFNVINIVIVVPQANKIRNSFVYGWKPYDPPMYCGYNNETAKNRLIKENICEKGIVKYKRGVFEDRVPANMEGCVLYVLALERKPFVSADDQDPNIEQLLINELLKNLNFKINYEIINTTRGEKVLGQWDGALKELIKKRGNVLIGGIFPDNDIHEDFECSSAYLGDSYTWVVPKAYPSPRWLPLIIIFEKIVWASFICVFIICVFTWRILGQMSNDTNYNQTFNHCFLSTWICSLGFGTYFRPNKECLRVFFVFLNLYCLLCLTAYQTKLIDVLRNPTFQYQIKTIEELVLSGLKLGGFEELNDLFYNSSDPFDNQLGEQWIDVDDISKAMIDVAVYRNFSLLCSRLELAHTATKIPELSDSFGNFKYYAFEMNVFTVPMEMVAMKGFAFMKVFSKKLGILKQSGVNVGIRRHFVSLNNIRRAKISRSLDIAKPDIDALTLQHLQGGFLALSLGYVLGTFTLLMEVFVSSRFLRNRFSQCLASLKRD</sequence>
<keyword evidence="3 8" id="KW-0812">Transmembrane</keyword>
<evidence type="ECO:0000256" key="2">
    <source>
        <dbReference type="ARBA" id="ARBA00022475"/>
    </source>
</evidence>
<name>A0ABD0T4M4_LOXSC</name>
<keyword evidence="4 8" id="KW-1133">Transmembrane helix</keyword>
<dbReference type="PANTHER" id="PTHR42643:SF24">
    <property type="entry name" value="IONOTROPIC RECEPTOR 60A"/>
    <property type="match status" value="1"/>
</dbReference>
<keyword evidence="2" id="KW-1003">Cell membrane</keyword>
<comment type="caution">
    <text evidence="10">The sequence shown here is derived from an EMBL/GenBank/DDBJ whole genome shotgun (WGS) entry which is preliminary data.</text>
</comment>